<name>A0ABS4KPR0_9CLOT</name>
<comment type="caution">
    <text evidence="2">The sequence shown here is derived from an EMBL/GenBank/DDBJ whole genome shotgun (WGS) entry which is preliminary data.</text>
</comment>
<gene>
    <name evidence="2" type="ORF">J2Z42_000690</name>
</gene>
<dbReference type="RefSeq" id="WP_209700953.1">
    <property type="nucleotide sequence ID" value="NZ_JAGGLM010000002.1"/>
</dbReference>
<protein>
    <submittedName>
        <fullName evidence="2">Quinol monooxygenase YgiN</fullName>
    </submittedName>
</protein>
<dbReference type="Gene3D" id="3.30.70.100">
    <property type="match status" value="1"/>
</dbReference>
<dbReference type="GO" id="GO:0004497">
    <property type="term" value="F:monooxygenase activity"/>
    <property type="evidence" value="ECO:0007669"/>
    <property type="project" value="UniProtKB-KW"/>
</dbReference>
<keyword evidence="3" id="KW-1185">Reference proteome</keyword>
<sequence length="95" mass="11084">MVKVVAKAHVKTGQTEKFKELSSEMIKKSRKEEANIAYGLYQDIEDNQILTFMEEWKDKAGLDKHMKTDHFVNTMAKLVDLQENDMEINIYTICL</sequence>
<dbReference type="PANTHER" id="PTHR33336">
    <property type="entry name" value="QUINOL MONOOXYGENASE YGIN-RELATED"/>
    <property type="match status" value="1"/>
</dbReference>
<dbReference type="InterPro" id="IPR050744">
    <property type="entry name" value="AI-2_Isomerase_LsrG"/>
</dbReference>
<dbReference type="Proteomes" id="UP001519307">
    <property type="component" value="Unassembled WGS sequence"/>
</dbReference>
<dbReference type="PROSITE" id="PS51725">
    <property type="entry name" value="ABM"/>
    <property type="match status" value="1"/>
</dbReference>
<dbReference type="SUPFAM" id="SSF54909">
    <property type="entry name" value="Dimeric alpha+beta barrel"/>
    <property type="match status" value="1"/>
</dbReference>
<dbReference type="InterPro" id="IPR011008">
    <property type="entry name" value="Dimeric_a/b-barrel"/>
</dbReference>
<feature type="domain" description="ABM" evidence="1">
    <location>
        <begin position="2"/>
        <end position="91"/>
    </location>
</feature>
<keyword evidence="2" id="KW-0503">Monooxygenase</keyword>
<keyword evidence="2" id="KW-0560">Oxidoreductase</keyword>
<accession>A0ABS4KPR0</accession>
<reference evidence="2 3" key="1">
    <citation type="submission" date="2021-03" db="EMBL/GenBank/DDBJ databases">
        <title>Genomic Encyclopedia of Type Strains, Phase IV (KMG-IV): sequencing the most valuable type-strain genomes for metagenomic binning, comparative biology and taxonomic classification.</title>
        <authorList>
            <person name="Goeker M."/>
        </authorList>
    </citation>
    <scope>NUCLEOTIDE SEQUENCE [LARGE SCALE GENOMIC DNA]</scope>
    <source>
        <strain evidence="2 3">DSM 28783</strain>
    </source>
</reference>
<organism evidence="2 3">
    <name type="scientific">Clostridium algifaecis</name>
    <dbReference type="NCBI Taxonomy" id="1472040"/>
    <lineage>
        <taxon>Bacteria</taxon>
        <taxon>Bacillati</taxon>
        <taxon>Bacillota</taxon>
        <taxon>Clostridia</taxon>
        <taxon>Eubacteriales</taxon>
        <taxon>Clostridiaceae</taxon>
        <taxon>Clostridium</taxon>
    </lineage>
</organism>
<dbReference type="EMBL" id="JAGGLM010000002">
    <property type="protein sequence ID" value="MBP2032025.1"/>
    <property type="molecule type" value="Genomic_DNA"/>
</dbReference>
<proteinExistence type="predicted"/>
<evidence type="ECO:0000313" key="3">
    <source>
        <dbReference type="Proteomes" id="UP001519307"/>
    </source>
</evidence>
<dbReference type="Pfam" id="PF03992">
    <property type="entry name" value="ABM"/>
    <property type="match status" value="1"/>
</dbReference>
<evidence type="ECO:0000313" key="2">
    <source>
        <dbReference type="EMBL" id="MBP2032025.1"/>
    </source>
</evidence>
<evidence type="ECO:0000259" key="1">
    <source>
        <dbReference type="PROSITE" id="PS51725"/>
    </source>
</evidence>
<dbReference type="InterPro" id="IPR007138">
    <property type="entry name" value="ABM_dom"/>
</dbReference>
<dbReference type="PANTHER" id="PTHR33336:SF15">
    <property type="entry name" value="ABM DOMAIN-CONTAINING PROTEIN"/>
    <property type="match status" value="1"/>
</dbReference>